<sequence length="80" mass="9311">MKMCIACGMPMTKIADYPSYDISRNYCKYCAKSDGTMKTFNEKLADLTLRYTQYHSMNYAVAKQTATVILKKLPAWKHKW</sequence>
<name>A0A495RJP9_9GAMM</name>
<keyword evidence="3" id="KW-1185">Reference proteome</keyword>
<protein>
    <submittedName>
        <fullName evidence="2">Putative zinc ribbon protein</fullName>
    </submittedName>
</protein>
<gene>
    <name evidence="2" type="ORF">DES39_0770</name>
</gene>
<dbReference type="Proteomes" id="UP000278542">
    <property type="component" value="Unassembled WGS sequence"/>
</dbReference>
<accession>A0A495RJP9</accession>
<evidence type="ECO:0000313" key="3">
    <source>
        <dbReference type="Proteomes" id="UP000278542"/>
    </source>
</evidence>
<comment type="caution">
    <text evidence="2">The sequence shown here is derived from an EMBL/GenBank/DDBJ whole genome shotgun (WGS) entry which is preliminary data.</text>
</comment>
<dbReference type="OrthoDB" id="9801008at2"/>
<reference evidence="2 3" key="1">
    <citation type="submission" date="2018-10" db="EMBL/GenBank/DDBJ databases">
        <title>Genomic Encyclopedia of Type Strains, Phase IV (KMG-IV): sequencing the most valuable type-strain genomes for metagenomic binning, comparative biology and taxonomic classification.</title>
        <authorList>
            <person name="Goeker M."/>
        </authorList>
    </citation>
    <scope>NUCLEOTIDE SEQUENCE [LARGE SCALE GENOMIC DNA]</scope>
    <source>
        <strain evidence="2 3">DSM 22228</strain>
    </source>
</reference>
<dbReference type="EMBL" id="RBWY01000001">
    <property type="protein sequence ID" value="RKS87534.1"/>
    <property type="molecule type" value="Genomic_DNA"/>
</dbReference>
<dbReference type="InterPro" id="IPR025868">
    <property type="entry name" value="Zn_ribbon_dom_put"/>
</dbReference>
<dbReference type="Pfam" id="PF12674">
    <property type="entry name" value="Zn_ribbon_2"/>
    <property type="match status" value="1"/>
</dbReference>
<evidence type="ECO:0000313" key="2">
    <source>
        <dbReference type="EMBL" id="RKS87534.1"/>
    </source>
</evidence>
<feature type="domain" description="Putative zinc ribbon" evidence="1">
    <location>
        <begin position="3"/>
        <end position="77"/>
    </location>
</feature>
<proteinExistence type="predicted"/>
<dbReference type="AlphaFoldDB" id="A0A495RJP9"/>
<evidence type="ECO:0000259" key="1">
    <source>
        <dbReference type="Pfam" id="PF12674"/>
    </source>
</evidence>
<organism evidence="2 3">
    <name type="scientific">Orbus hercynius</name>
    <dbReference type="NCBI Taxonomy" id="593135"/>
    <lineage>
        <taxon>Bacteria</taxon>
        <taxon>Pseudomonadati</taxon>
        <taxon>Pseudomonadota</taxon>
        <taxon>Gammaproteobacteria</taxon>
        <taxon>Orbales</taxon>
        <taxon>Orbaceae</taxon>
        <taxon>Orbus</taxon>
    </lineage>
</organism>